<gene>
    <name evidence="7" type="ORF">O4J56_23925</name>
</gene>
<evidence type="ECO:0000256" key="4">
    <source>
        <dbReference type="ARBA" id="ARBA00022840"/>
    </source>
</evidence>
<dbReference type="EMBL" id="JAQFWQ010000088">
    <property type="protein sequence ID" value="MDA2813714.1"/>
    <property type="molecule type" value="Genomic_DNA"/>
</dbReference>
<dbReference type="Proteomes" id="UP001527866">
    <property type="component" value="Unassembled WGS sequence"/>
</dbReference>
<accession>A0ABT4U9T6</accession>
<name>A0ABT4U9T6_9ACTN</name>
<organism evidence="7 8">
    <name type="scientific">Nocardiopsis endophytica</name>
    <dbReference type="NCBI Taxonomy" id="3018445"/>
    <lineage>
        <taxon>Bacteria</taxon>
        <taxon>Bacillati</taxon>
        <taxon>Actinomycetota</taxon>
        <taxon>Actinomycetes</taxon>
        <taxon>Streptosporangiales</taxon>
        <taxon>Nocardiopsidaceae</taxon>
        <taxon>Nocardiopsis</taxon>
    </lineage>
</organism>
<evidence type="ECO:0000256" key="3">
    <source>
        <dbReference type="ARBA" id="ARBA00022806"/>
    </source>
</evidence>
<sequence>MSIRAEQDHVSALYGHLDAERAHAAEAFRRAQRAGGSGYGALMDREAGVEEQARRLTRLESVEEGLCFGRIDLHGGAPGDTLYIGRIGLRDDDREVALVDWRAPAARPFYSATPSSPSGLARRRHLYTRRRTVVGLDDEVFDLEGLSDDDRRSLVGEAALMASLRAGRTGRMHDIVSTIQSEQDRVIRSSLQGALVVQGGPGTGKTVAALHRAAFLLYTHRDLLERRGVLVVGPNPVFLRYIGQVLPSLGETDVVMTTVGGLFPGVRAEQDDGHRAAAVKGSLRMAALVEGAVRDRQRVPEGGLEVTGSGTDLFVDEDTCRTIRDRARELGVKHNAARTYFANEMLTALAQDQHDLLENSIREAEEAAAWDGAFKGVPELEDPDAPLWSEEDLQSARETLWEDAAVRKAIDGLWPDLTPESLIADLLSDADRLAAAAREAARISPDDALAPEELDALLRPAGAPWTVGDVPLLDEAAELLGDDGSARRARKRAEARRRQEAERYAQGVLEATGLSEQRTADGELVVDADMLSERNRYDGPELTTAQRAAADRTWAYGHVIVDEAQELSEMAWRTVMRRIPTRSLTVVGDVAQTGSAAGASSWTSMLERHVGSGLHEERLLVNYRTPAPIMEVAAAVLKEVAPGQEPPESVREGGDAPRSVRIAPGTWEERLPGVAEEEVRAVQSGEGAGDGDPDGVAGRVAVIVPDARHAAFAALLPEAESQASPEVLDAPVAVLTCTQAKGLEFDAVVVAAPDEILEQSPQGGRDLYVAVTRATRRLTVLHEADLPGMLVGLSPA</sequence>
<dbReference type="InterPro" id="IPR027417">
    <property type="entry name" value="P-loop_NTPase"/>
</dbReference>
<dbReference type="Pfam" id="PF13538">
    <property type="entry name" value="UvrD_C_2"/>
    <property type="match status" value="1"/>
</dbReference>
<keyword evidence="1 5" id="KW-0547">Nucleotide-binding</keyword>
<keyword evidence="8" id="KW-1185">Reference proteome</keyword>
<evidence type="ECO:0000256" key="2">
    <source>
        <dbReference type="ARBA" id="ARBA00022801"/>
    </source>
</evidence>
<dbReference type="PROSITE" id="PS51198">
    <property type="entry name" value="UVRD_HELICASE_ATP_BIND"/>
    <property type="match status" value="1"/>
</dbReference>
<comment type="caution">
    <text evidence="7">The sequence shown here is derived from an EMBL/GenBank/DDBJ whole genome shotgun (WGS) entry which is preliminary data.</text>
</comment>
<feature type="binding site" evidence="5">
    <location>
        <begin position="199"/>
        <end position="206"/>
    </location>
    <ligand>
        <name>ATP</name>
        <dbReference type="ChEBI" id="CHEBI:30616"/>
    </ligand>
</feature>
<evidence type="ECO:0000313" key="7">
    <source>
        <dbReference type="EMBL" id="MDA2813714.1"/>
    </source>
</evidence>
<keyword evidence="4 5" id="KW-0067">ATP-binding</keyword>
<keyword evidence="2 5" id="KW-0378">Hydrolase</keyword>
<dbReference type="GO" id="GO:0005524">
    <property type="term" value="F:ATP binding"/>
    <property type="evidence" value="ECO:0007669"/>
    <property type="project" value="UniProtKB-KW"/>
</dbReference>
<evidence type="ECO:0000256" key="1">
    <source>
        <dbReference type="ARBA" id="ARBA00022741"/>
    </source>
</evidence>
<protein>
    <submittedName>
        <fullName evidence="7">ATP-binding domain-containing protein</fullName>
    </submittedName>
</protein>
<dbReference type="Gene3D" id="3.40.50.300">
    <property type="entry name" value="P-loop containing nucleotide triphosphate hydrolases"/>
    <property type="match status" value="3"/>
</dbReference>
<proteinExistence type="predicted"/>
<evidence type="ECO:0000313" key="8">
    <source>
        <dbReference type="Proteomes" id="UP001527866"/>
    </source>
</evidence>
<dbReference type="InterPro" id="IPR000212">
    <property type="entry name" value="DNA_helicase_UvrD/REP"/>
</dbReference>
<feature type="domain" description="UvrD-like helicase ATP-binding" evidence="6">
    <location>
        <begin position="178"/>
        <end position="626"/>
    </location>
</feature>
<dbReference type="InterPro" id="IPR014016">
    <property type="entry name" value="UvrD-like_ATP-bd"/>
</dbReference>
<evidence type="ECO:0000259" key="6">
    <source>
        <dbReference type="PROSITE" id="PS51198"/>
    </source>
</evidence>
<dbReference type="InterPro" id="IPR027785">
    <property type="entry name" value="UvrD-like_helicase_C"/>
</dbReference>
<dbReference type="RefSeq" id="WP_270688829.1">
    <property type="nucleotide sequence ID" value="NZ_JAQFWQ010000088.1"/>
</dbReference>
<dbReference type="SUPFAM" id="SSF52540">
    <property type="entry name" value="P-loop containing nucleoside triphosphate hydrolases"/>
    <property type="match status" value="1"/>
</dbReference>
<dbReference type="PANTHER" id="PTHR11070">
    <property type="entry name" value="UVRD / RECB / PCRA DNA HELICASE FAMILY MEMBER"/>
    <property type="match status" value="1"/>
</dbReference>
<dbReference type="PANTHER" id="PTHR11070:SF45">
    <property type="entry name" value="DNA 3'-5' HELICASE"/>
    <property type="match status" value="1"/>
</dbReference>
<reference evidence="7 8" key="1">
    <citation type="submission" date="2023-01" db="EMBL/GenBank/DDBJ databases">
        <title>Draft genome sequence of Nocardiopsis sp. RSe5-2 isolated from halophytes.</title>
        <authorList>
            <person name="Duangmal K."/>
            <person name="Chantavorakit T."/>
        </authorList>
    </citation>
    <scope>NUCLEOTIDE SEQUENCE [LARGE SCALE GENOMIC DNA]</scope>
    <source>
        <strain evidence="7 8">RSe5-2</strain>
    </source>
</reference>
<keyword evidence="3 5" id="KW-0347">Helicase</keyword>
<evidence type="ECO:0000256" key="5">
    <source>
        <dbReference type="PROSITE-ProRule" id="PRU00560"/>
    </source>
</evidence>